<accession>A0A0H2WR72</accession>
<gene>
    <name evidence="1" type="primary">priC</name>
    <name evidence="1" type="ordered locus">SPA2241</name>
</gene>
<dbReference type="InterPro" id="IPR010890">
    <property type="entry name" value="PriC"/>
</dbReference>
<dbReference type="NCBIfam" id="NF007500">
    <property type="entry name" value="PRK10093.1"/>
    <property type="match status" value="1"/>
</dbReference>
<evidence type="ECO:0000313" key="1">
    <source>
        <dbReference type="EMBL" id="AAV78127.1"/>
    </source>
</evidence>
<dbReference type="KEGG" id="spt:SPA2241"/>
<dbReference type="Gene3D" id="1.20.1270.340">
    <property type="match status" value="1"/>
</dbReference>
<dbReference type="HOGENOM" id="CLU_103284_0_0_6"/>
<proteinExistence type="predicted"/>
<organism evidence="1 2">
    <name type="scientific">Salmonella paratyphi A (strain ATCC 9150 / SARB42)</name>
    <dbReference type="NCBI Taxonomy" id="295319"/>
    <lineage>
        <taxon>Bacteria</taxon>
        <taxon>Pseudomonadati</taxon>
        <taxon>Pseudomonadota</taxon>
        <taxon>Gammaproteobacteria</taxon>
        <taxon>Enterobacterales</taxon>
        <taxon>Enterobacteriaceae</taxon>
        <taxon>Salmonella</taxon>
    </lineage>
</organism>
<dbReference type="AlphaFoldDB" id="A0A0H2WR72"/>
<sequence>MKTAMLLQTLEERLATLRQRCAPLAQHATLSARFDRHLFRTRSTLLQGYLEEADANLAALRQAVKHEQLPQVAWLAEHLASQLEAISRETATWSLRQWDAAAPGLGRWQRRRIQHQEFERRLLAMTQERKIRLAQATGLVEQQTLQKEVEIYEGRLARCRHALEKIENVLARLTR</sequence>
<dbReference type="Proteomes" id="UP000008185">
    <property type="component" value="Chromosome"/>
</dbReference>
<dbReference type="Pfam" id="PF07445">
    <property type="entry name" value="PriC"/>
    <property type="match status" value="1"/>
</dbReference>
<evidence type="ECO:0000313" key="2">
    <source>
        <dbReference type="Proteomes" id="UP000008185"/>
    </source>
</evidence>
<protein>
    <submittedName>
        <fullName evidence="1">Primosomal replication protein N</fullName>
    </submittedName>
</protein>
<dbReference type="RefSeq" id="WP_011233110.1">
    <property type="nucleotide sequence ID" value="NC_006511.1"/>
</dbReference>
<name>A0A0H2WR72_SALPA</name>
<reference evidence="1 2" key="1">
    <citation type="journal article" date="2004" name="Nat. Genet.">
        <title>Comparison of genome degradation in Paratyphi A and Typhi, human-restricted serovars of Salmonella enterica that cause typhoid.</title>
        <authorList>
            <person name="McClelland M."/>
            <person name="Sanderson K.E."/>
            <person name="Clifton S.W."/>
            <person name="Latreille P."/>
            <person name="Porwollik S."/>
            <person name="Sabo A."/>
            <person name="Meyer R."/>
            <person name="Bieri T."/>
            <person name="Ozersky P."/>
            <person name="McLellan M."/>
            <person name="Harkins C.R."/>
            <person name="Wang C."/>
            <person name="Nguyen C."/>
            <person name="Berghoff A."/>
            <person name="Elliott G."/>
            <person name="Kohlberg S."/>
            <person name="Strong C."/>
            <person name="Du F."/>
            <person name="Carter J."/>
            <person name="Kremizki C."/>
            <person name="Layman D."/>
            <person name="Leonard S."/>
            <person name="Sun H."/>
            <person name="Fulton L."/>
            <person name="Nash W."/>
            <person name="Miner T."/>
            <person name="Minx P."/>
            <person name="Delehaunty K."/>
            <person name="Fronick C."/>
            <person name="Magrini V."/>
            <person name="Nhan M."/>
            <person name="Warren W."/>
            <person name="Florea L."/>
            <person name="Spieth J."/>
            <person name="Wilson R.K."/>
        </authorList>
    </citation>
    <scope>NUCLEOTIDE SEQUENCE [LARGE SCALE GENOMIC DNA]</scope>
    <source>
        <strain evidence="2">ATCC 9150 / SARB42</strain>
    </source>
</reference>
<dbReference type="EMBL" id="CP000026">
    <property type="protein sequence ID" value="AAV78127.1"/>
    <property type="molecule type" value="Genomic_DNA"/>
</dbReference>
<dbReference type="InterPro" id="IPR038338">
    <property type="entry name" value="PriC_sf"/>
</dbReference>